<reference evidence="2 3" key="1">
    <citation type="submission" date="2019-03" db="EMBL/GenBank/DDBJ databases">
        <title>Genomic Encyclopedia of Type Strains, Phase IV (KMG-IV): sequencing the most valuable type-strain genomes for metagenomic binning, comparative biology and taxonomic classification.</title>
        <authorList>
            <person name="Goeker M."/>
        </authorList>
    </citation>
    <scope>NUCLEOTIDE SEQUENCE [LARGE SCALE GENOMIC DNA]</scope>
    <source>
        <strain evidence="2 3">DSM 24629</strain>
    </source>
</reference>
<dbReference type="Proteomes" id="UP000294902">
    <property type="component" value="Unassembled WGS sequence"/>
</dbReference>
<dbReference type="PANTHER" id="PTHR42731:SF1">
    <property type="entry name" value="RADICAL SAM DOMAIN PROTEIN"/>
    <property type="match status" value="1"/>
</dbReference>
<evidence type="ECO:0000313" key="2">
    <source>
        <dbReference type="EMBL" id="TCT14923.1"/>
    </source>
</evidence>
<dbReference type="InterPro" id="IPR007197">
    <property type="entry name" value="rSAM"/>
</dbReference>
<dbReference type="PROSITE" id="PS51918">
    <property type="entry name" value="RADICAL_SAM"/>
    <property type="match status" value="1"/>
</dbReference>
<dbReference type="InterPro" id="IPR045784">
    <property type="entry name" value="Radical_SAM_N2"/>
</dbReference>
<feature type="domain" description="Radical SAM core" evidence="1">
    <location>
        <begin position="255"/>
        <end position="485"/>
    </location>
</feature>
<name>A0A4R3MKG5_9FIRM</name>
<dbReference type="NCBIfam" id="TIGR03960">
    <property type="entry name" value="rSAM_fuse_unch"/>
    <property type="match status" value="1"/>
</dbReference>
<dbReference type="GO" id="GO:0003824">
    <property type="term" value="F:catalytic activity"/>
    <property type="evidence" value="ECO:0007669"/>
    <property type="project" value="InterPro"/>
</dbReference>
<dbReference type="OrthoDB" id="9806827at2"/>
<dbReference type="InterPro" id="IPR058240">
    <property type="entry name" value="rSAM_sf"/>
</dbReference>
<dbReference type="SFLD" id="SFLDS00029">
    <property type="entry name" value="Radical_SAM"/>
    <property type="match status" value="1"/>
</dbReference>
<dbReference type="RefSeq" id="WP_132251767.1">
    <property type="nucleotide sequence ID" value="NZ_SMAL01000004.1"/>
</dbReference>
<dbReference type="SMART" id="SM00729">
    <property type="entry name" value="Elp3"/>
    <property type="match status" value="1"/>
</dbReference>
<gene>
    <name evidence="2" type="ORF">EDC18_10473</name>
</gene>
<dbReference type="Pfam" id="PF04055">
    <property type="entry name" value="Radical_SAM"/>
    <property type="match status" value="1"/>
</dbReference>
<sequence>MKKLSLTDEILLSVEKPARYVGSEYNMTEKNVEGVDIRFALCFPDVYEIGMSHLGLQILYNFLNLREDTYAERVFSPWVDLEKILREKNIPLFALDSQDDIKHFDFLGFTLQYEMSYTNILNVLELSHVPIYAKDRNESHPIVCAGGPCAYNPEPLADFIDFFYIGEGEESLNDILDMYKEHKKAGGSRETFLEKLLDFEGIYVPRFYDVAYKEDGTIQSFTPNNPKAKEKIKKRVVMDVNKLPYPEKPIVPSIQTIHDRVVLELFRGCIRGCRFCQAGMIYRPVREKDLGQLKEQAKTLIRNTGHDEISLVSLSSSDYTGLKDLAYYLIDELEEEGVNVSLPSLRIDDFSLDVMSKVQDVRKSSLTFAPEAGTQRLRDVINKGITEEDIIKGSSEAFNGGWNRVKLYFMLGLPTETMEDVDGIAKLGQDIVEEYYKMPKEKRHQKVQVILSTSFFVPKPFTPFQWSPQDSYDSFMEKQRSLNRKINKKNIKYNSHDAKLSTLEGVIARGDRRVGNLIFESFKQGSKFDSWSEHFNYSKWEKAYELAGIDPNFYTTRTREKDEIFPWDFIDTEVKKDFLYREFERAIECKITPNCRTGCANCGLKELGGGVCYEN</sequence>
<dbReference type="SFLD" id="SFLDG01082">
    <property type="entry name" value="B12-binding_domain_containing"/>
    <property type="match status" value="1"/>
</dbReference>
<dbReference type="CDD" id="cd01335">
    <property type="entry name" value="Radical_SAM"/>
    <property type="match status" value="1"/>
</dbReference>
<comment type="caution">
    <text evidence="2">The sequence shown here is derived from an EMBL/GenBank/DDBJ whole genome shotgun (WGS) entry which is preliminary data.</text>
</comment>
<proteinExistence type="predicted"/>
<evidence type="ECO:0000259" key="1">
    <source>
        <dbReference type="PROSITE" id="PS51918"/>
    </source>
</evidence>
<dbReference type="Pfam" id="PF19864">
    <property type="entry name" value="Radical_SAM_N2"/>
    <property type="match status" value="1"/>
</dbReference>
<dbReference type="GO" id="GO:0051536">
    <property type="term" value="F:iron-sulfur cluster binding"/>
    <property type="evidence" value="ECO:0007669"/>
    <property type="project" value="InterPro"/>
</dbReference>
<dbReference type="InterPro" id="IPR023404">
    <property type="entry name" value="rSAM_horseshoe"/>
</dbReference>
<keyword evidence="3" id="KW-1185">Reference proteome</keyword>
<dbReference type="Gene3D" id="3.80.30.20">
    <property type="entry name" value="tm_1862 like domain"/>
    <property type="match status" value="1"/>
</dbReference>
<dbReference type="EMBL" id="SMAL01000004">
    <property type="protein sequence ID" value="TCT14923.1"/>
    <property type="molecule type" value="Genomic_DNA"/>
</dbReference>
<dbReference type="PANTHER" id="PTHR42731">
    <property type="entry name" value="SLL1084 PROTEIN"/>
    <property type="match status" value="1"/>
</dbReference>
<dbReference type="AlphaFoldDB" id="A0A4R3MKG5"/>
<protein>
    <submittedName>
        <fullName evidence="2">Radical SAM family uncharacterized protein</fullName>
    </submittedName>
</protein>
<accession>A0A4R3MKG5</accession>
<dbReference type="InterPro" id="IPR023862">
    <property type="entry name" value="CHP03960_rSAM"/>
</dbReference>
<dbReference type="InterPro" id="IPR006638">
    <property type="entry name" value="Elp3/MiaA/NifB-like_rSAM"/>
</dbReference>
<dbReference type="SUPFAM" id="SSF102114">
    <property type="entry name" value="Radical SAM enzymes"/>
    <property type="match status" value="1"/>
</dbReference>
<organism evidence="2 3">
    <name type="scientific">Natranaerovirga pectinivora</name>
    <dbReference type="NCBI Taxonomy" id="682400"/>
    <lineage>
        <taxon>Bacteria</taxon>
        <taxon>Bacillati</taxon>
        <taxon>Bacillota</taxon>
        <taxon>Clostridia</taxon>
        <taxon>Lachnospirales</taxon>
        <taxon>Natranaerovirgaceae</taxon>
        <taxon>Natranaerovirga</taxon>
    </lineage>
</organism>
<evidence type="ECO:0000313" key="3">
    <source>
        <dbReference type="Proteomes" id="UP000294902"/>
    </source>
</evidence>